<feature type="transmembrane region" description="Helical" evidence="4">
    <location>
        <begin position="12"/>
        <end position="32"/>
    </location>
</feature>
<organism evidence="6">
    <name type="scientific">Sesamum calycinum</name>
    <dbReference type="NCBI Taxonomy" id="2727403"/>
    <lineage>
        <taxon>Eukaryota</taxon>
        <taxon>Viridiplantae</taxon>
        <taxon>Streptophyta</taxon>
        <taxon>Embryophyta</taxon>
        <taxon>Tracheophyta</taxon>
        <taxon>Spermatophyta</taxon>
        <taxon>Magnoliopsida</taxon>
        <taxon>eudicotyledons</taxon>
        <taxon>Gunneridae</taxon>
        <taxon>Pentapetalae</taxon>
        <taxon>asterids</taxon>
        <taxon>lamiids</taxon>
        <taxon>Lamiales</taxon>
        <taxon>Pedaliaceae</taxon>
        <taxon>Sesamum</taxon>
    </lineage>
</organism>
<dbReference type="AlphaFoldDB" id="A0AAW2ITG0"/>
<dbReference type="GO" id="GO:0016251">
    <property type="term" value="F:RNA polymerase II general transcription initiation factor activity"/>
    <property type="evidence" value="ECO:0007669"/>
    <property type="project" value="TreeGrafter"/>
</dbReference>
<feature type="region of interest" description="Disordered" evidence="3">
    <location>
        <begin position="98"/>
        <end position="132"/>
    </location>
</feature>
<keyword evidence="4" id="KW-0472">Membrane</keyword>
<evidence type="ECO:0000313" key="6">
    <source>
        <dbReference type="EMBL" id="KAL0285302.1"/>
    </source>
</evidence>
<dbReference type="PANTHER" id="PTHR10252">
    <property type="entry name" value="HISTONE-LIKE TRANSCRIPTION FACTOR CCAAT-RELATED"/>
    <property type="match status" value="1"/>
</dbReference>
<proteinExistence type="predicted"/>
<keyword evidence="4" id="KW-1133">Transmembrane helix</keyword>
<dbReference type="GO" id="GO:0005634">
    <property type="term" value="C:nucleus"/>
    <property type="evidence" value="ECO:0007669"/>
    <property type="project" value="UniProtKB-SubCell"/>
</dbReference>
<evidence type="ECO:0000256" key="1">
    <source>
        <dbReference type="ARBA" id="ARBA00004123"/>
    </source>
</evidence>
<dbReference type="EMBL" id="JACGWM010001951">
    <property type="protein sequence ID" value="KAL0285302.1"/>
    <property type="molecule type" value="Genomic_DNA"/>
</dbReference>
<dbReference type="Gene3D" id="1.10.20.10">
    <property type="entry name" value="Histone, subunit A"/>
    <property type="match status" value="1"/>
</dbReference>
<comment type="caution">
    <text evidence="6">The sequence shown here is derived from an EMBL/GenBank/DDBJ whole genome shotgun (WGS) entry which is preliminary data.</text>
</comment>
<reference evidence="6" key="2">
    <citation type="journal article" date="2024" name="Plant">
        <title>Genomic evolution and insights into agronomic trait innovations of Sesamum species.</title>
        <authorList>
            <person name="Miao H."/>
            <person name="Wang L."/>
            <person name="Qu L."/>
            <person name="Liu H."/>
            <person name="Sun Y."/>
            <person name="Le M."/>
            <person name="Wang Q."/>
            <person name="Wei S."/>
            <person name="Zheng Y."/>
            <person name="Lin W."/>
            <person name="Duan Y."/>
            <person name="Cao H."/>
            <person name="Xiong S."/>
            <person name="Wang X."/>
            <person name="Wei L."/>
            <person name="Li C."/>
            <person name="Ma Q."/>
            <person name="Ju M."/>
            <person name="Zhao R."/>
            <person name="Li G."/>
            <person name="Mu C."/>
            <person name="Tian Q."/>
            <person name="Mei H."/>
            <person name="Zhang T."/>
            <person name="Gao T."/>
            <person name="Zhang H."/>
        </authorList>
    </citation>
    <scope>NUCLEOTIDE SEQUENCE</scope>
    <source>
        <strain evidence="6">KEN8</strain>
    </source>
</reference>
<dbReference type="InterPro" id="IPR003958">
    <property type="entry name" value="CBFA_NFYB_domain"/>
</dbReference>
<dbReference type="InterPro" id="IPR009072">
    <property type="entry name" value="Histone-fold"/>
</dbReference>
<name>A0AAW2ITG0_9LAMI</name>
<accession>A0AAW2ITG0</accession>
<reference evidence="6" key="1">
    <citation type="submission" date="2020-06" db="EMBL/GenBank/DDBJ databases">
        <authorList>
            <person name="Li T."/>
            <person name="Hu X."/>
            <person name="Zhang T."/>
            <person name="Song X."/>
            <person name="Zhang H."/>
            <person name="Dai N."/>
            <person name="Sheng W."/>
            <person name="Hou X."/>
            <person name="Wei L."/>
        </authorList>
    </citation>
    <scope>NUCLEOTIDE SEQUENCE</scope>
    <source>
        <strain evidence="6">KEN8</strain>
        <tissue evidence="6">Leaf</tissue>
    </source>
</reference>
<dbReference type="GO" id="GO:0001046">
    <property type="term" value="F:core promoter sequence-specific DNA binding"/>
    <property type="evidence" value="ECO:0007669"/>
    <property type="project" value="TreeGrafter"/>
</dbReference>
<dbReference type="PANTHER" id="PTHR10252:SF5">
    <property type="entry name" value="DR1-ASSOCIATED COREPRESSOR"/>
    <property type="match status" value="1"/>
</dbReference>
<feature type="region of interest" description="Disordered" evidence="3">
    <location>
        <begin position="182"/>
        <end position="206"/>
    </location>
</feature>
<evidence type="ECO:0000259" key="5">
    <source>
        <dbReference type="Pfam" id="PF00808"/>
    </source>
</evidence>
<evidence type="ECO:0000256" key="3">
    <source>
        <dbReference type="SAM" id="MobiDB-lite"/>
    </source>
</evidence>
<evidence type="ECO:0000256" key="2">
    <source>
        <dbReference type="ARBA" id="ARBA00023242"/>
    </source>
</evidence>
<dbReference type="InterPro" id="IPR050568">
    <property type="entry name" value="Transcr_DNA_Rep_Reg"/>
</dbReference>
<feature type="domain" description="Transcription factor CBF/NF-Y/archaeal histone" evidence="5">
    <location>
        <begin position="33"/>
        <end position="66"/>
    </location>
</feature>
<feature type="compositionally biased region" description="Polar residues" evidence="3">
    <location>
        <begin position="184"/>
        <end position="199"/>
    </location>
</feature>
<dbReference type="GO" id="GO:0046982">
    <property type="term" value="F:protein heterodimerization activity"/>
    <property type="evidence" value="ECO:0007669"/>
    <property type="project" value="InterPro"/>
</dbReference>
<evidence type="ECO:0000256" key="4">
    <source>
        <dbReference type="SAM" id="Phobius"/>
    </source>
</evidence>
<dbReference type="Pfam" id="PF00808">
    <property type="entry name" value="CBFD_NFYB_HMF"/>
    <property type="match status" value="1"/>
</dbReference>
<keyword evidence="4" id="KW-0812">Transmembrane</keyword>
<comment type="subcellular location">
    <subcellularLocation>
        <location evidence="1">Nucleus</location>
    </subcellularLocation>
</comment>
<keyword evidence="2" id="KW-0539">Nucleus</keyword>
<feature type="compositionally biased region" description="Basic and acidic residues" evidence="3">
    <location>
        <begin position="109"/>
        <end position="120"/>
    </location>
</feature>
<sequence>MKKKLDTRFPAVSTLLVVPLSLEVVRLWFLFLKARIKKIMQADEDVGKIAMAVPLLVCMKQCVQRFNVFDFLKDTVSKVPDLGGSDAATEDKCATRRRKISDGEDGNSDECKRIRMHETGDATSNGRGRGRGRVEVVAEQDENQKEDHIGLDNVAGAADSRATGRKDEDESVRNFDLNVELNENGDSTSTLVGPPSESSMKPAAGLKHEDIPGWSLDDMKRLAVDPVQLASFNVGVEDEDYDEE</sequence>
<gene>
    <name evidence="6" type="ORF">Scaly_2823700</name>
</gene>
<protein>
    <submittedName>
        <fullName evidence="6">Dr1-associated corepressor</fullName>
    </submittedName>
</protein>